<dbReference type="Proteomes" id="UP000095283">
    <property type="component" value="Unplaced"/>
</dbReference>
<feature type="compositionally biased region" description="Polar residues" evidence="1">
    <location>
        <begin position="200"/>
        <end position="214"/>
    </location>
</feature>
<dbReference type="WBParaSite" id="Hba_13037">
    <property type="protein sequence ID" value="Hba_13037"/>
    <property type="gene ID" value="Hba_13037"/>
</dbReference>
<proteinExistence type="predicted"/>
<feature type="region of interest" description="Disordered" evidence="1">
    <location>
        <begin position="1"/>
        <end position="44"/>
    </location>
</feature>
<feature type="compositionally biased region" description="Basic and acidic residues" evidence="1">
    <location>
        <begin position="219"/>
        <end position="231"/>
    </location>
</feature>
<feature type="compositionally biased region" description="Low complexity" evidence="1">
    <location>
        <begin position="232"/>
        <end position="245"/>
    </location>
</feature>
<organism evidence="2 3">
    <name type="scientific">Heterorhabditis bacteriophora</name>
    <name type="common">Entomopathogenic nematode worm</name>
    <dbReference type="NCBI Taxonomy" id="37862"/>
    <lineage>
        <taxon>Eukaryota</taxon>
        <taxon>Metazoa</taxon>
        <taxon>Ecdysozoa</taxon>
        <taxon>Nematoda</taxon>
        <taxon>Chromadorea</taxon>
        <taxon>Rhabditida</taxon>
        <taxon>Rhabditina</taxon>
        <taxon>Rhabditomorpha</taxon>
        <taxon>Strongyloidea</taxon>
        <taxon>Heterorhabditidae</taxon>
        <taxon>Heterorhabditis</taxon>
    </lineage>
</organism>
<feature type="compositionally biased region" description="Acidic residues" evidence="1">
    <location>
        <begin position="177"/>
        <end position="187"/>
    </location>
</feature>
<accession>A0A1I7X6I1</accession>
<feature type="compositionally biased region" description="Basic and acidic residues" evidence="1">
    <location>
        <begin position="164"/>
        <end position="176"/>
    </location>
</feature>
<evidence type="ECO:0000313" key="2">
    <source>
        <dbReference type="Proteomes" id="UP000095283"/>
    </source>
</evidence>
<evidence type="ECO:0000313" key="3">
    <source>
        <dbReference type="WBParaSite" id="Hba_13037"/>
    </source>
</evidence>
<sequence length="329" mass="35137">MRESHTVEEQLAAGLDIKAPTPPPSSSATATIVTTRPLTTGDTSSLSTTMASLVNVANLAAAAVAAKQEPSNSLVTALSMENVVSSNGFLNTMAPTGLPSALDQIRAFAENSALLPESGVNLANALSVMSQEITEGIERTPEKMSSLIKPVESLPRSDQQVTVDTHEEHDSGHAGDDEMEGSGDETDQPARKSKAFKLEQISQRLQGKSPSCSEDGSGIEDKDTDEHHEESSLSPSDPLSQSSVISSVAQPVVTTASQSQAFTSVTSESNLNIFQQAYFAQLNALQDQALYHIHMGYHGYEHVFKCNRCGHIASDYLNFNLHLLQASHE</sequence>
<feature type="region of interest" description="Disordered" evidence="1">
    <location>
        <begin position="137"/>
        <end position="245"/>
    </location>
</feature>
<reference evidence="3" key="1">
    <citation type="submission" date="2016-11" db="UniProtKB">
        <authorList>
            <consortium name="WormBaseParasite"/>
        </authorList>
    </citation>
    <scope>IDENTIFICATION</scope>
</reference>
<protein>
    <submittedName>
        <fullName evidence="3">C2H2-type domain-containing protein</fullName>
    </submittedName>
</protein>
<dbReference type="AlphaFoldDB" id="A0A1I7X6I1"/>
<name>A0A1I7X6I1_HETBA</name>
<evidence type="ECO:0000256" key="1">
    <source>
        <dbReference type="SAM" id="MobiDB-lite"/>
    </source>
</evidence>
<keyword evidence="2" id="KW-1185">Reference proteome</keyword>